<proteinExistence type="predicted"/>
<dbReference type="Gene3D" id="3.40.50.300">
    <property type="entry name" value="P-loop containing nucleotide triphosphate hydrolases"/>
    <property type="match status" value="1"/>
</dbReference>
<evidence type="ECO:0008006" key="2">
    <source>
        <dbReference type="Google" id="ProtNLM"/>
    </source>
</evidence>
<comment type="caution">
    <text evidence="1">The sequence shown here is derived from an EMBL/GenBank/DDBJ whole genome shotgun (WGS) entry which is preliminary data.</text>
</comment>
<organism evidence="1">
    <name type="scientific">marine sediment metagenome</name>
    <dbReference type="NCBI Taxonomy" id="412755"/>
    <lineage>
        <taxon>unclassified sequences</taxon>
        <taxon>metagenomes</taxon>
        <taxon>ecological metagenomes</taxon>
    </lineage>
</organism>
<sequence>MFTVAIIGPDGVGKTTVSRQLEHTLSLRAKYVYMGVNLESSNLVLPTTRLLLELKRARGGRPDMAGPPDPTKVKPRPKGIVRRTASGIKSTLRLVNQVAEERFRQLVVRYYLLRGYVVLFDRDFFADYYAHDIGRSAKGRPLTSRIHGFLLERFYRRPDLVICLDAPPEVMFARKGEGTLELLESRRQEYLRLRGTVQRFDLVDATQPLGDVIAEVSHRIHDFSETFGKQKRFARC</sequence>
<dbReference type="AlphaFoldDB" id="X0S4L4"/>
<name>X0S4L4_9ZZZZ</name>
<dbReference type="EMBL" id="BARS01006594">
    <property type="protein sequence ID" value="GAF70877.1"/>
    <property type="molecule type" value="Genomic_DNA"/>
</dbReference>
<reference evidence="1" key="1">
    <citation type="journal article" date="2014" name="Front. Microbiol.">
        <title>High frequency of phylogenetically diverse reductive dehalogenase-homologous genes in deep subseafloor sedimentary metagenomes.</title>
        <authorList>
            <person name="Kawai M."/>
            <person name="Futagami T."/>
            <person name="Toyoda A."/>
            <person name="Takaki Y."/>
            <person name="Nishi S."/>
            <person name="Hori S."/>
            <person name="Arai W."/>
            <person name="Tsubouchi T."/>
            <person name="Morono Y."/>
            <person name="Uchiyama I."/>
            <person name="Ito T."/>
            <person name="Fujiyama A."/>
            <person name="Inagaki F."/>
            <person name="Takami H."/>
        </authorList>
    </citation>
    <scope>NUCLEOTIDE SEQUENCE</scope>
    <source>
        <strain evidence="1">Expedition CK06-06</strain>
    </source>
</reference>
<gene>
    <name evidence="1" type="ORF">S01H1_12826</name>
</gene>
<dbReference type="SUPFAM" id="SSF52540">
    <property type="entry name" value="P-loop containing nucleoside triphosphate hydrolases"/>
    <property type="match status" value="1"/>
</dbReference>
<evidence type="ECO:0000313" key="1">
    <source>
        <dbReference type="EMBL" id="GAF70877.1"/>
    </source>
</evidence>
<accession>X0S4L4</accession>
<protein>
    <recommendedName>
        <fullName evidence="2">Thymidylate kinase-like domain-containing protein</fullName>
    </recommendedName>
</protein>
<dbReference type="InterPro" id="IPR027417">
    <property type="entry name" value="P-loop_NTPase"/>
</dbReference>